<feature type="compositionally biased region" description="Low complexity" evidence="8">
    <location>
        <begin position="848"/>
        <end position="864"/>
    </location>
</feature>
<dbReference type="GO" id="GO:0000977">
    <property type="term" value="F:RNA polymerase II transcription regulatory region sequence-specific DNA binding"/>
    <property type="evidence" value="ECO:0007669"/>
    <property type="project" value="TreeGrafter"/>
</dbReference>
<dbReference type="SMART" id="SM00385">
    <property type="entry name" value="CYCLIN"/>
    <property type="match status" value="1"/>
</dbReference>
<dbReference type="Gene3D" id="1.10.472.140">
    <property type="match status" value="1"/>
</dbReference>
<dbReference type="InterPro" id="IPR028309">
    <property type="entry name" value="RB_fam"/>
</dbReference>
<dbReference type="SMART" id="SM01368">
    <property type="entry name" value="RB_A"/>
    <property type="match status" value="1"/>
</dbReference>
<feature type="compositionally biased region" description="Polar residues" evidence="8">
    <location>
        <begin position="770"/>
        <end position="816"/>
    </location>
</feature>
<feature type="domain" description="Cyclin-like" evidence="9">
    <location>
        <begin position="671"/>
        <end position="881"/>
    </location>
</feature>
<feature type="compositionally biased region" description="Polar residues" evidence="8">
    <location>
        <begin position="824"/>
        <end position="840"/>
    </location>
</feature>
<evidence type="ECO:0000256" key="7">
    <source>
        <dbReference type="ARBA" id="ARBA00023306"/>
    </source>
</evidence>
<reference evidence="12" key="1">
    <citation type="submission" date="2020-09" db="EMBL/GenBank/DDBJ databases">
        <authorList>
            <person name="Kikuchi T."/>
        </authorList>
    </citation>
    <scope>NUCLEOTIDE SEQUENCE</scope>
    <source>
        <strain evidence="12">SH1</strain>
    </source>
</reference>
<comment type="caution">
    <text evidence="12">The sequence shown here is derived from an EMBL/GenBank/DDBJ whole genome shotgun (WGS) entry which is preliminary data.</text>
</comment>
<dbReference type="InterPro" id="IPR036915">
    <property type="entry name" value="Cyclin-like_sf"/>
</dbReference>
<dbReference type="Pfam" id="PF01858">
    <property type="entry name" value="RB_A"/>
    <property type="match status" value="1"/>
</dbReference>
<dbReference type="InterPro" id="IPR024599">
    <property type="entry name" value="RB_N"/>
</dbReference>
<evidence type="ECO:0000256" key="8">
    <source>
        <dbReference type="SAM" id="MobiDB-lite"/>
    </source>
</evidence>
<dbReference type="SMART" id="SM01367">
    <property type="entry name" value="DUF3452"/>
    <property type="match status" value="1"/>
</dbReference>
<dbReference type="EMBL" id="CAJFDH010000001">
    <property type="protein sequence ID" value="CAD5207398.1"/>
    <property type="molecule type" value="Genomic_DNA"/>
</dbReference>
<comment type="subcellular location">
    <subcellularLocation>
        <location evidence="1">Nucleus</location>
    </subcellularLocation>
</comment>
<evidence type="ECO:0000256" key="4">
    <source>
        <dbReference type="ARBA" id="ARBA00023015"/>
    </source>
</evidence>
<dbReference type="PANTHER" id="PTHR13742:SF17">
    <property type="entry name" value="RE32990P-RELATED"/>
    <property type="match status" value="1"/>
</dbReference>
<comment type="similarity">
    <text evidence="2">Belongs to the retinoblastoma protein (RB) family.</text>
</comment>
<feature type="domain" description="Retinoblastoma-associated protein A-box" evidence="11">
    <location>
        <begin position="395"/>
        <end position="595"/>
    </location>
</feature>
<dbReference type="GO" id="GO:0006357">
    <property type="term" value="P:regulation of transcription by RNA polymerase II"/>
    <property type="evidence" value="ECO:0007669"/>
    <property type="project" value="InterPro"/>
</dbReference>
<dbReference type="EMBL" id="CAJFCW020000001">
    <property type="protein sequence ID" value="CAG9085477.1"/>
    <property type="molecule type" value="Genomic_DNA"/>
</dbReference>
<evidence type="ECO:0000313" key="13">
    <source>
        <dbReference type="Proteomes" id="UP000614601"/>
    </source>
</evidence>
<dbReference type="OrthoDB" id="844594at2759"/>
<dbReference type="GO" id="GO:0000785">
    <property type="term" value="C:chromatin"/>
    <property type="evidence" value="ECO:0007669"/>
    <property type="project" value="TreeGrafter"/>
</dbReference>
<feature type="domain" description="Retinoblastoma-associated protein N-terminal" evidence="10">
    <location>
        <begin position="79"/>
        <end position="214"/>
    </location>
</feature>
<dbReference type="GO" id="GO:0030154">
    <property type="term" value="P:cell differentiation"/>
    <property type="evidence" value="ECO:0007669"/>
    <property type="project" value="TreeGrafter"/>
</dbReference>
<evidence type="ECO:0000313" key="12">
    <source>
        <dbReference type="EMBL" id="CAD5207398.1"/>
    </source>
</evidence>
<keyword evidence="7" id="KW-0131">Cell cycle</keyword>
<protein>
    <submittedName>
        <fullName evidence="12">Uncharacterized protein</fullName>
    </submittedName>
</protein>
<evidence type="ECO:0000256" key="2">
    <source>
        <dbReference type="ARBA" id="ARBA00009475"/>
    </source>
</evidence>
<dbReference type="InterPro" id="IPR002720">
    <property type="entry name" value="RB_A"/>
</dbReference>
<keyword evidence="4" id="KW-0805">Transcription regulation</keyword>
<evidence type="ECO:0000259" key="9">
    <source>
        <dbReference type="SMART" id="SM00385"/>
    </source>
</evidence>
<dbReference type="GO" id="GO:0005667">
    <property type="term" value="C:transcription regulator complex"/>
    <property type="evidence" value="ECO:0007669"/>
    <property type="project" value="TreeGrafter"/>
</dbReference>
<evidence type="ECO:0000259" key="10">
    <source>
        <dbReference type="SMART" id="SM01367"/>
    </source>
</evidence>
<evidence type="ECO:0000256" key="3">
    <source>
        <dbReference type="ARBA" id="ARBA00022491"/>
    </source>
</evidence>
<keyword evidence="13" id="KW-1185">Reference proteome</keyword>
<dbReference type="InterPro" id="IPR002719">
    <property type="entry name" value="RB_B"/>
</dbReference>
<dbReference type="GO" id="GO:2000134">
    <property type="term" value="P:negative regulation of G1/S transition of mitotic cell cycle"/>
    <property type="evidence" value="ECO:0007669"/>
    <property type="project" value="TreeGrafter"/>
</dbReference>
<organism evidence="12 13">
    <name type="scientific">Bursaphelenchus okinawaensis</name>
    <dbReference type="NCBI Taxonomy" id="465554"/>
    <lineage>
        <taxon>Eukaryota</taxon>
        <taxon>Metazoa</taxon>
        <taxon>Ecdysozoa</taxon>
        <taxon>Nematoda</taxon>
        <taxon>Chromadorea</taxon>
        <taxon>Rhabditida</taxon>
        <taxon>Tylenchina</taxon>
        <taxon>Tylenchomorpha</taxon>
        <taxon>Aphelenchoidea</taxon>
        <taxon>Aphelenchoididae</taxon>
        <taxon>Bursaphelenchus</taxon>
    </lineage>
</organism>
<dbReference type="Gene3D" id="1.10.472.10">
    <property type="entry name" value="Cyclin-like"/>
    <property type="match status" value="2"/>
</dbReference>
<name>A0A811JVE5_9BILA</name>
<dbReference type="Pfam" id="PF01857">
    <property type="entry name" value="RB_B"/>
    <property type="match status" value="1"/>
</dbReference>
<feature type="region of interest" description="Disordered" evidence="8">
    <location>
        <begin position="760"/>
        <end position="865"/>
    </location>
</feature>
<evidence type="ECO:0000259" key="11">
    <source>
        <dbReference type="SMART" id="SM01368"/>
    </source>
</evidence>
<sequence>MSDHEEVEELEEETYEMEDLAEPSMEVTNEFVELFREFDPDIDGLLLEKAWKQYDQIKQQVLLEGNEKVWMVCSFYTNSFQATPYGQDPVYTYSLLKLLRTCNVSVLEFFVKLGKWLNMISASRRLVDHATRVEASLSVSTVIYKKYLKIFRAVFRIHSARTSSQTVENIGTAELFEFIWTALIALKKCLPVGTDDLLSSYHILISLVEICFSELRNVESPVLNPEFVKLMDSEDSPLEFICRQFDGVELDAKHLRVHWLLPVFTELATKGTLLLPTLDKRQPVELLNAIEHNKTKLNELYETQMLKRMEVDERVFISHVVDNVDMVFNESLDDSAITILRRCNLNSQWAVDADLLLRMSTQSCLQKVQLQAKPLNTPLSARSYIISSEQFVPVTPVSAASYKAQKLAELTAQDYKNSDGEFDRLLNHSSENLKAYINDTVEHLENLISRRCDDEAATFGQEFDSSFSNQLQQRLVQVEQLFYRFLQATIMYDRARNPRADSEELAAILRKQDFIYGLYTAAFELVANSYDSQRGFPWSVKTIGMAPINFYKIIEVVIRADPELTREMVKHLNRCEEKVLDELAWQPDSPIWQAIQKREIPPCDQLLQDLTGSQPVHTRYVASPMKLPQAVKRKMEFSDDLAIPTKKGTDEVGPPSGIGLFFRKFYYLAAVRLTDLADRIRLDEAARNKVWTLFEHVIRHNTNLMSGRHLDQNLMCCIYIVARVVNMETSFQVIIQHYRNQPQSSSRVYRNVRVDSGYPKSTVMDEASRDSIQSTASAQNSNLQRENQNQGQNIHREGQNQNQGQNTHRENQNQGRDQAPDSGHGSQNSLHGSTNSNGPWPTSLAPCSNSNGPWPSSSSQTPEPQEYHHVDLIKYYNTVFIPKVEDFVKKMQPETKENQIEVSAMPKVVCTTLSPRRMISEQLAVIPMSAFSQNPRRQFAVQTVPQSIRTQAIPQTIRPF</sequence>
<dbReference type="Proteomes" id="UP000783686">
    <property type="component" value="Unassembled WGS sequence"/>
</dbReference>
<dbReference type="PANTHER" id="PTHR13742">
    <property type="entry name" value="RETINOBLASTOMA-ASSOCIATED PROTEIN RB -RELATED"/>
    <property type="match status" value="1"/>
</dbReference>
<dbReference type="AlphaFoldDB" id="A0A811JVE5"/>
<keyword evidence="3" id="KW-0678">Repressor</keyword>
<dbReference type="Proteomes" id="UP000614601">
    <property type="component" value="Unassembled WGS sequence"/>
</dbReference>
<evidence type="ECO:0000256" key="5">
    <source>
        <dbReference type="ARBA" id="ARBA00023163"/>
    </source>
</evidence>
<dbReference type="GO" id="GO:0005634">
    <property type="term" value="C:nucleus"/>
    <property type="evidence" value="ECO:0007669"/>
    <property type="project" value="UniProtKB-SubCell"/>
</dbReference>
<keyword evidence="6" id="KW-0539">Nucleus</keyword>
<keyword evidence="5" id="KW-0804">Transcription</keyword>
<gene>
    <name evidence="12" type="ORF">BOKJ2_LOCUS2082</name>
</gene>
<proteinExistence type="inferred from homology"/>
<dbReference type="InterPro" id="IPR013763">
    <property type="entry name" value="Cyclin-like_dom"/>
</dbReference>
<dbReference type="Pfam" id="PF11934">
    <property type="entry name" value="DUF3452"/>
    <property type="match status" value="1"/>
</dbReference>
<dbReference type="SUPFAM" id="SSF47954">
    <property type="entry name" value="Cyclin-like"/>
    <property type="match status" value="2"/>
</dbReference>
<evidence type="ECO:0000256" key="6">
    <source>
        <dbReference type="ARBA" id="ARBA00023242"/>
    </source>
</evidence>
<evidence type="ECO:0000256" key="1">
    <source>
        <dbReference type="ARBA" id="ARBA00004123"/>
    </source>
</evidence>
<accession>A0A811JVE5</accession>